<protein>
    <submittedName>
        <fullName evidence="7">DHA2 family methylenomycin A resistance protein-like MFS transporter</fullName>
    </submittedName>
</protein>
<proteinExistence type="predicted"/>
<keyword evidence="3 5" id="KW-1133">Transmembrane helix</keyword>
<dbReference type="Proteomes" id="UP000237752">
    <property type="component" value="Unassembled WGS sequence"/>
</dbReference>
<dbReference type="CDD" id="cd17321">
    <property type="entry name" value="MFS_MMR_MDR_like"/>
    <property type="match status" value="1"/>
</dbReference>
<dbReference type="Gene3D" id="1.20.1720.10">
    <property type="entry name" value="Multidrug resistance protein D"/>
    <property type="match status" value="1"/>
</dbReference>
<evidence type="ECO:0000256" key="3">
    <source>
        <dbReference type="ARBA" id="ARBA00022989"/>
    </source>
</evidence>
<dbReference type="SUPFAM" id="SSF103473">
    <property type="entry name" value="MFS general substrate transporter"/>
    <property type="match status" value="1"/>
</dbReference>
<keyword evidence="2 5" id="KW-0812">Transmembrane</keyword>
<feature type="transmembrane region" description="Helical" evidence="5">
    <location>
        <begin position="122"/>
        <end position="146"/>
    </location>
</feature>
<dbReference type="InterPro" id="IPR020846">
    <property type="entry name" value="MFS_dom"/>
</dbReference>
<feature type="transmembrane region" description="Helical" evidence="5">
    <location>
        <begin position="63"/>
        <end position="82"/>
    </location>
</feature>
<keyword evidence="4 5" id="KW-0472">Membrane</keyword>
<comment type="caution">
    <text evidence="7">The sequence shown here is derived from an EMBL/GenBank/DDBJ whole genome shotgun (WGS) entry which is preliminary data.</text>
</comment>
<feature type="transmembrane region" description="Helical" evidence="5">
    <location>
        <begin position="30"/>
        <end position="51"/>
    </location>
</feature>
<gene>
    <name evidence="7" type="ORF">CLV47_102118</name>
</gene>
<organism evidence="7 8">
    <name type="scientific">Antricoccus suffuscus</name>
    <dbReference type="NCBI Taxonomy" id="1629062"/>
    <lineage>
        <taxon>Bacteria</taxon>
        <taxon>Bacillati</taxon>
        <taxon>Actinomycetota</taxon>
        <taxon>Actinomycetes</taxon>
        <taxon>Geodermatophilales</taxon>
        <taxon>Antricoccaceae</taxon>
        <taxon>Antricoccus</taxon>
    </lineage>
</organism>
<accession>A0A2T1A4A5</accession>
<feature type="transmembrane region" description="Helical" evidence="5">
    <location>
        <begin position="280"/>
        <end position="302"/>
    </location>
</feature>
<dbReference type="Gene3D" id="1.20.1250.20">
    <property type="entry name" value="MFS general substrate transporter like domains"/>
    <property type="match status" value="1"/>
</dbReference>
<comment type="subcellular location">
    <subcellularLocation>
        <location evidence="1">Cell membrane</location>
        <topology evidence="1">Multi-pass membrane protein</topology>
    </subcellularLocation>
</comment>
<name>A0A2T1A4A5_9ACTN</name>
<dbReference type="InterPro" id="IPR011701">
    <property type="entry name" value="MFS"/>
</dbReference>
<feature type="transmembrane region" description="Helical" evidence="5">
    <location>
        <begin position="339"/>
        <end position="365"/>
    </location>
</feature>
<reference evidence="7 8" key="1">
    <citation type="submission" date="2018-03" db="EMBL/GenBank/DDBJ databases">
        <title>Genomic Encyclopedia of Archaeal and Bacterial Type Strains, Phase II (KMG-II): from individual species to whole genera.</title>
        <authorList>
            <person name="Goeker M."/>
        </authorList>
    </citation>
    <scope>NUCLEOTIDE SEQUENCE [LARGE SCALE GENOMIC DNA]</scope>
    <source>
        <strain evidence="7 8">DSM 100065</strain>
    </source>
</reference>
<dbReference type="GO" id="GO:0005886">
    <property type="term" value="C:plasma membrane"/>
    <property type="evidence" value="ECO:0007669"/>
    <property type="project" value="UniProtKB-SubCell"/>
</dbReference>
<dbReference type="GO" id="GO:0022857">
    <property type="term" value="F:transmembrane transporter activity"/>
    <property type="evidence" value="ECO:0007669"/>
    <property type="project" value="InterPro"/>
</dbReference>
<evidence type="ECO:0000313" key="8">
    <source>
        <dbReference type="Proteomes" id="UP000237752"/>
    </source>
</evidence>
<feature type="transmembrane region" description="Helical" evidence="5">
    <location>
        <begin position="250"/>
        <end position="274"/>
    </location>
</feature>
<feature type="transmembrane region" description="Helical" evidence="5">
    <location>
        <begin position="314"/>
        <end position="333"/>
    </location>
</feature>
<feature type="transmembrane region" description="Helical" evidence="5">
    <location>
        <begin position="208"/>
        <end position="230"/>
    </location>
</feature>
<feature type="transmembrane region" description="Helical" evidence="5">
    <location>
        <begin position="184"/>
        <end position="202"/>
    </location>
</feature>
<dbReference type="AlphaFoldDB" id="A0A2T1A4A5"/>
<dbReference type="InterPro" id="IPR036259">
    <property type="entry name" value="MFS_trans_sf"/>
</dbReference>
<dbReference type="PANTHER" id="PTHR42718">
    <property type="entry name" value="MAJOR FACILITATOR SUPERFAMILY MULTIDRUG TRANSPORTER MFSC"/>
    <property type="match status" value="1"/>
</dbReference>
<dbReference type="EMBL" id="PVUE01000002">
    <property type="protein sequence ID" value="PRZ43432.1"/>
    <property type="molecule type" value="Genomic_DNA"/>
</dbReference>
<evidence type="ECO:0000259" key="6">
    <source>
        <dbReference type="PROSITE" id="PS50850"/>
    </source>
</evidence>
<feature type="transmembrane region" description="Helical" evidence="5">
    <location>
        <begin position="152"/>
        <end position="172"/>
    </location>
</feature>
<feature type="domain" description="Major facilitator superfamily (MFS) profile" evidence="6">
    <location>
        <begin position="1"/>
        <end position="438"/>
    </location>
</feature>
<evidence type="ECO:0000256" key="2">
    <source>
        <dbReference type="ARBA" id="ARBA00022692"/>
    </source>
</evidence>
<keyword evidence="8" id="KW-1185">Reference proteome</keyword>
<dbReference type="PANTHER" id="PTHR42718:SF42">
    <property type="entry name" value="EXPORT PROTEIN"/>
    <property type="match status" value="1"/>
</dbReference>
<evidence type="ECO:0000256" key="4">
    <source>
        <dbReference type="ARBA" id="ARBA00023136"/>
    </source>
</evidence>
<evidence type="ECO:0000313" key="7">
    <source>
        <dbReference type="EMBL" id="PRZ43432.1"/>
    </source>
</evidence>
<feature type="transmembrane region" description="Helical" evidence="5">
    <location>
        <begin position="88"/>
        <end position="110"/>
    </location>
</feature>
<evidence type="ECO:0000256" key="5">
    <source>
        <dbReference type="SAM" id="Phobius"/>
    </source>
</evidence>
<evidence type="ECO:0000256" key="1">
    <source>
        <dbReference type="ARBA" id="ARBA00004651"/>
    </source>
</evidence>
<dbReference type="Pfam" id="PF07690">
    <property type="entry name" value="MFS_1"/>
    <property type="match status" value="1"/>
</dbReference>
<feature type="transmembrane region" description="Helical" evidence="5">
    <location>
        <begin position="414"/>
        <end position="439"/>
    </location>
</feature>
<sequence length="448" mass="44851">MCVGMFLVLLDVTVINVALPAMSTGLGAGIAQLQWIVTAYTITFAALLLSGGALGDIHGHRRMVLSGLVVFGIGSGLCGLAWATDVLIVARALQGIGGALLLPATLAIITRAFPKRREQARAIGIWAGVSSLALPAGPVLGGALVAGAGWRAVFWINLPLVAVAIALTVKWVPKLRVVGGRLDIAGMLTGGVSLAAIVFAVINAGRTGASAGTVAAAVIGGLGVFAFLAVERRADTPVFPMQLWKSRAFVGANAVAGAMNFVGIGTIFVLTLYLQDARGLSPLVGGVAMLPLFVPLAVMSPLTGSLTARRGPNLPIVFGLGIGAVGSASLLSLAPNSGYAVLLPALLGLGCGMGLLTAAVVAAAMNAAPPERPGLGSSVNNTARQAAGALGTAVYGAITGSPGHRIAFISGIQVAGVVGAALWIGAIAVTLVCLPKFAIEHSHERSAG</sequence>
<dbReference type="PROSITE" id="PS50850">
    <property type="entry name" value="MFS"/>
    <property type="match status" value="1"/>
</dbReference>